<keyword evidence="7" id="KW-1185">Reference proteome</keyword>
<gene>
    <name evidence="6" type="ORF">QYE76_017038</name>
</gene>
<dbReference type="InterPro" id="IPR007112">
    <property type="entry name" value="Expansin/allergen_DPBB_dom"/>
</dbReference>
<comment type="caution">
    <text evidence="6">The sequence shown here is derived from an EMBL/GenBank/DDBJ whole genome shotgun (WGS) entry which is preliminary data.</text>
</comment>
<evidence type="ECO:0000256" key="3">
    <source>
        <dbReference type="ARBA" id="ARBA00022525"/>
    </source>
</evidence>
<keyword evidence="3" id="KW-0964">Secreted</keyword>
<evidence type="ECO:0000313" key="7">
    <source>
        <dbReference type="Proteomes" id="UP001231189"/>
    </source>
</evidence>
<feature type="region of interest" description="Disordered" evidence="4">
    <location>
        <begin position="101"/>
        <end position="120"/>
    </location>
</feature>
<evidence type="ECO:0000313" key="6">
    <source>
        <dbReference type="EMBL" id="KAK1565850.1"/>
    </source>
</evidence>
<name>A0AAD8UYA5_LOLMU</name>
<evidence type="ECO:0000256" key="4">
    <source>
        <dbReference type="SAM" id="MobiDB-lite"/>
    </source>
</evidence>
<dbReference type="PANTHER" id="PTHR31692">
    <property type="entry name" value="EXPANSIN-B3"/>
    <property type="match status" value="1"/>
</dbReference>
<evidence type="ECO:0000256" key="2">
    <source>
        <dbReference type="ARBA" id="ARBA00005650"/>
    </source>
</evidence>
<evidence type="ECO:0000256" key="1">
    <source>
        <dbReference type="ARBA" id="ARBA00004613"/>
    </source>
</evidence>
<sequence>MPTPAAFARRQATRYGAPTGRARTTTVAPAVSRTSTCHPSPPRLCGNEPLFKDGKGCGSCYQIRVAQNHPACLPGVPETVIITDMNTRSPLPLRPQRHRLRRHGATGPERAAPPRRHHRHAVQEGALRVPGLTVTFHVEEGPNPNHEKDPRWSTQDGVCDVVQRDIMESRGRILGVGADEGVVWVHPGGWTHTAPAGPFSSRITNESREESCRSTMSSPPIGNSTPSTAP</sequence>
<feature type="region of interest" description="Disordered" evidence="4">
    <location>
        <begin position="193"/>
        <end position="230"/>
    </location>
</feature>
<dbReference type="SUPFAM" id="SSF50685">
    <property type="entry name" value="Barwin-like endoglucanases"/>
    <property type="match status" value="1"/>
</dbReference>
<dbReference type="InterPro" id="IPR036908">
    <property type="entry name" value="RlpA-like_sf"/>
</dbReference>
<dbReference type="EMBL" id="JAUUTY010001006">
    <property type="protein sequence ID" value="KAK1565850.1"/>
    <property type="molecule type" value="Genomic_DNA"/>
</dbReference>
<dbReference type="InterPro" id="IPR005795">
    <property type="entry name" value="LolPI"/>
</dbReference>
<organism evidence="6 7">
    <name type="scientific">Lolium multiflorum</name>
    <name type="common">Italian ryegrass</name>
    <name type="synonym">Lolium perenne subsp. multiflorum</name>
    <dbReference type="NCBI Taxonomy" id="4521"/>
    <lineage>
        <taxon>Eukaryota</taxon>
        <taxon>Viridiplantae</taxon>
        <taxon>Streptophyta</taxon>
        <taxon>Embryophyta</taxon>
        <taxon>Tracheophyta</taxon>
        <taxon>Spermatophyta</taxon>
        <taxon>Magnoliopsida</taxon>
        <taxon>Liliopsida</taxon>
        <taxon>Poales</taxon>
        <taxon>Poaceae</taxon>
        <taxon>BOP clade</taxon>
        <taxon>Pooideae</taxon>
        <taxon>Poodae</taxon>
        <taxon>Poeae</taxon>
        <taxon>Poeae Chloroplast Group 2 (Poeae type)</taxon>
        <taxon>Loliodinae</taxon>
        <taxon>Loliinae</taxon>
        <taxon>Lolium</taxon>
    </lineage>
</organism>
<proteinExistence type="inferred from homology"/>
<dbReference type="PRINTS" id="PR00829">
    <property type="entry name" value="LOLP1ALLERGN"/>
</dbReference>
<comment type="similarity">
    <text evidence="2">Belongs to the expansin family. Expansin B subfamily.</text>
</comment>
<dbReference type="Proteomes" id="UP001231189">
    <property type="component" value="Unassembled WGS sequence"/>
</dbReference>
<dbReference type="PANTHER" id="PTHR31692:SF86">
    <property type="entry name" value="EXPANSIN-B4"/>
    <property type="match status" value="1"/>
</dbReference>
<feature type="compositionally biased region" description="Polar residues" evidence="4">
    <location>
        <begin position="213"/>
        <end position="230"/>
    </location>
</feature>
<reference evidence="6" key="1">
    <citation type="submission" date="2023-07" db="EMBL/GenBank/DDBJ databases">
        <title>A chromosome-level genome assembly of Lolium multiflorum.</title>
        <authorList>
            <person name="Chen Y."/>
            <person name="Copetti D."/>
            <person name="Kolliker R."/>
            <person name="Studer B."/>
        </authorList>
    </citation>
    <scope>NUCLEOTIDE SEQUENCE</scope>
    <source>
        <strain evidence="6">02402/16</strain>
        <tissue evidence="6">Leaf</tissue>
    </source>
</reference>
<evidence type="ECO:0000259" key="5">
    <source>
        <dbReference type="PROSITE" id="PS50842"/>
    </source>
</evidence>
<comment type="subcellular location">
    <subcellularLocation>
        <location evidence="1">Secreted</location>
    </subcellularLocation>
</comment>
<feature type="domain" description="Expansin-like EG45" evidence="5">
    <location>
        <begin position="16"/>
        <end position="117"/>
    </location>
</feature>
<dbReference type="PROSITE" id="PS50842">
    <property type="entry name" value="EXPANSIN_EG45"/>
    <property type="match status" value="1"/>
</dbReference>
<protein>
    <recommendedName>
        <fullName evidence="5">Expansin-like EG45 domain-containing protein</fullName>
    </recommendedName>
</protein>
<accession>A0AAD8UYA5</accession>
<dbReference type="GO" id="GO:0005576">
    <property type="term" value="C:extracellular region"/>
    <property type="evidence" value="ECO:0007669"/>
    <property type="project" value="UniProtKB-SubCell"/>
</dbReference>
<dbReference type="Gene3D" id="2.40.40.10">
    <property type="entry name" value="RlpA-like domain"/>
    <property type="match status" value="1"/>
</dbReference>
<dbReference type="AlphaFoldDB" id="A0AAD8UYA5"/>